<dbReference type="RefSeq" id="WP_277443724.1">
    <property type="nucleotide sequence ID" value="NZ_JAKOAV010000013.1"/>
</dbReference>
<dbReference type="NCBIfam" id="TIGR02887">
    <property type="entry name" value="spore_ger_x_C"/>
    <property type="match status" value="1"/>
</dbReference>
<evidence type="ECO:0000256" key="5">
    <source>
        <dbReference type="ARBA" id="ARBA00023136"/>
    </source>
</evidence>
<dbReference type="PANTHER" id="PTHR35789">
    <property type="entry name" value="SPORE GERMINATION PROTEIN B3"/>
    <property type="match status" value="1"/>
</dbReference>
<comment type="caution">
    <text evidence="11">The sequence shown here is derived from an EMBL/GenBank/DDBJ whole genome shotgun (WGS) entry which is preliminary data.</text>
</comment>
<name>A0A9X4H5E1_9FIRM</name>
<comment type="subcellular location">
    <subcellularLocation>
        <location evidence="1">Membrane</location>
        <topology evidence="1">Lipid-anchor</topology>
    </subcellularLocation>
</comment>
<reference evidence="11" key="1">
    <citation type="submission" date="2022-02" db="EMBL/GenBank/DDBJ databases">
        <authorList>
            <person name="Leng L."/>
        </authorList>
    </citation>
    <scope>NUCLEOTIDE SEQUENCE</scope>
    <source>
        <strain evidence="11">JI</strain>
    </source>
</reference>
<dbReference type="PROSITE" id="PS51257">
    <property type="entry name" value="PROKAR_LIPOPROTEIN"/>
    <property type="match status" value="1"/>
</dbReference>
<protein>
    <submittedName>
        <fullName evidence="11">Ger(X)C family spore germination protein</fullName>
    </submittedName>
</protein>
<dbReference type="Gene3D" id="3.30.300.210">
    <property type="entry name" value="Nutrient germinant receptor protein C, domain 3"/>
    <property type="match status" value="1"/>
</dbReference>
<dbReference type="InterPro" id="IPR057336">
    <property type="entry name" value="GerAC_N"/>
</dbReference>
<dbReference type="Pfam" id="PF05504">
    <property type="entry name" value="Spore_GerAC"/>
    <property type="match status" value="1"/>
</dbReference>
<dbReference type="GO" id="GO:0009847">
    <property type="term" value="P:spore germination"/>
    <property type="evidence" value="ECO:0007669"/>
    <property type="project" value="InterPro"/>
</dbReference>
<evidence type="ECO:0000313" key="11">
    <source>
        <dbReference type="EMBL" id="MDF9408402.1"/>
    </source>
</evidence>
<gene>
    <name evidence="11" type="ORF">L7E55_08530</name>
</gene>
<evidence type="ECO:0000256" key="7">
    <source>
        <dbReference type="ARBA" id="ARBA00023288"/>
    </source>
</evidence>
<dbReference type="InterPro" id="IPR046953">
    <property type="entry name" value="Spore_GerAC-like_C"/>
</dbReference>
<feature type="signal peptide" evidence="8">
    <location>
        <begin position="1"/>
        <end position="19"/>
    </location>
</feature>
<comment type="similarity">
    <text evidence="2">Belongs to the GerABKC lipoprotein family.</text>
</comment>
<proteinExistence type="inferred from homology"/>
<evidence type="ECO:0000256" key="6">
    <source>
        <dbReference type="ARBA" id="ARBA00023139"/>
    </source>
</evidence>
<evidence type="ECO:0000256" key="3">
    <source>
        <dbReference type="ARBA" id="ARBA00022544"/>
    </source>
</evidence>
<accession>A0A9X4H5E1</accession>
<dbReference type="Gene3D" id="6.20.190.10">
    <property type="entry name" value="Nutrient germinant receptor protein C, domain 1"/>
    <property type="match status" value="1"/>
</dbReference>
<keyword evidence="6" id="KW-0564">Palmitate</keyword>
<evidence type="ECO:0000256" key="1">
    <source>
        <dbReference type="ARBA" id="ARBA00004635"/>
    </source>
</evidence>
<evidence type="ECO:0000313" key="12">
    <source>
        <dbReference type="Proteomes" id="UP001154312"/>
    </source>
</evidence>
<feature type="domain" description="Spore germination GerAC-like C-terminal" evidence="9">
    <location>
        <begin position="220"/>
        <end position="386"/>
    </location>
</feature>
<evidence type="ECO:0000256" key="4">
    <source>
        <dbReference type="ARBA" id="ARBA00022729"/>
    </source>
</evidence>
<dbReference type="EMBL" id="JAKOAV010000013">
    <property type="protein sequence ID" value="MDF9408402.1"/>
    <property type="molecule type" value="Genomic_DNA"/>
</dbReference>
<dbReference type="InterPro" id="IPR008844">
    <property type="entry name" value="Spore_GerAC-like"/>
</dbReference>
<evidence type="ECO:0000256" key="2">
    <source>
        <dbReference type="ARBA" id="ARBA00007886"/>
    </source>
</evidence>
<dbReference type="InterPro" id="IPR038501">
    <property type="entry name" value="Spore_GerAC_C_sf"/>
</dbReference>
<sequence>MKKLLACLLLLFFMAGVSSGCWSRKELNELAIVLGAGVDRTPDAQVRLTLQLAKPSASAGGSAGGAVGTEPPTWVVSGTGETVLDAQRKLANRISRHIYWAHNVILVFGEEAARCGIRRYMDFFSRAPQPRETIWVMVAKGEAKDILETYSELEKTSAQDIGYLARAKTGYSVNLKDFLIMLATKGSNPIASRVDVVERGVTLGGLVPGKPVQQKGAALTGTAVFRGETLAGWLDESETRGLLWLRGKVLKGIISVPSLTEPGKEMSIDIIRGHTEAQPQYDGESVWFNVKIVVEGDLLEQQSGEEIMEREVREAVEKEMAGEVEEKARLTLEKAQREYGVDIFDFGAAFHRKYPKAWAELKDRWDEVFAGAGVNFTVEAHLRRSGLEAGKTSEKE</sequence>
<dbReference type="Pfam" id="PF25198">
    <property type="entry name" value="Spore_GerAC_N"/>
    <property type="match status" value="1"/>
</dbReference>
<evidence type="ECO:0000259" key="10">
    <source>
        <dbReference type="Pfam" id="PF25198"/>
    </source>
</evidence>
<keyword evidence="3" id="KW-0309">Germination</keyword>
<dbReference type="GO" id="GO:0016020">
    <property type="term" value="C:membrane"/>
    <property type="evidence" value="ECO:0007669"/>
    <property type="project" value="UniProtKB-SubCell"/>
</dbReference>
<dbReference type="PANTHER" id="PTHR35789:SF1">
    <property type="entry name" value="SPORE GERMINATION PROTEIN B3"/>
    <property type="match status" value="1"/>
</dbReference>
<organism evidence="11 12">
    <name type="scientific">Pelotomaculum isophthalicicum JI</name>
    <dbReference type="NCBI Taxonomy" id="947010"/>
    <lineage>
        <taxon>Bacteria</taxon>
        <taxon>Bacillati</taxon>
        <taxon>Bacillota</taxon>
        <taxon>Clostridia</taxon>
        <taxon>Eubacteriales</taxon>
        <taxon>Desulfotomaculaceae</taxon>
        <taxon>Pelotomaculum</taxon>
    </lineage>
</organism>
<feature type="chain" id="PRO_5040759301" evidence="8">
    <location>
        <begin position="20"/>
        <end position="396"/>
    </location>
</feature>
<keyword evidence="12" id="KW-1185">Reference proteome</keyword>
<keyword evidence="4 8" id="KW-0732">Signal</keyword>
<keyword evidence="7" id="KW-0449">Lipoprotein</keyword>
<dbReference type="AlphaFoldDB" id="A0A9X4H5E1"/>
<dbReference type="Proteomes" id="UP001154312">
    <property type="component" value="Unassembled WGS sequence"/>
</dbReference>
<keyword evidence="5" id="KW-0472">Membrane</keyword>
<evidence type="ECO:0000259" key="9">
    <source>
        <dbReference type="Pfam" id="PF05504"/>
    </source>
</evidence>
<feature type="domain" description="Spore germination protein N-terminal" evidence="10">
    <location>
        <begin position="24"/>
        <end position="195"/>
    </location>
</feature>
<evidence type="ECO:0000256" key="8">
    <source>
        <dbReference type="SAM" id="SignalP"/>
    </source>
</evidence>